<reference evidence="1 2" key="1">
    <citation type="submission" date="2020-08" db="EMBL/GenBank/DDBJ databases">
        <authorList>
            <person name="Xu S."/>
            <person name="Li A."/>
        </authorList>
    </citation>
    <scope>NUCLEOTIDE SEQUENCE [LARGE SCALE GENOMIC DNA]</scope>
    <source>
        <strain evidence="1 2">119BY6-57</strain>
    </source>
</reference>
<dbReference type="RefSeq" id="WP_182684698.1">
    <property type="nucleotide sequence ID" value="NZ_JACHTF010000001.1"/>
</dbReference>
<sequence>MAEPTVVPSQKPVPADAIDSVIAHLGDRVFVRYDRREDSAGQGSERQVFLEVVEGTLGDAEAVVSEDLVRAGYIVGKRREDANGARQLYRAREGKPIRTLAREKGVGPALKDPRAVASIYLKQ</sequence>
<evidence type="ECO:0000313" key="1">
    <source>
        <dbReference type="EMBL" id="MBB1059032.1"/>
    </source>
</evidence>
<evidence type="ECO:0000313" key="2">
    <source>
        <dbReference type="Proteomes" id="UP000523196"/>
    </source>
</evidence>
<keyword evidence="2" id="KW-1185">Reference proteome</keyword>
<dbReference type="AlphaFoldDB" id="A0A7W3TIP3"/>
<proteinExistence type="predicted"/>
<accession>A0A7W3TIP3</accession>
<organism evidence="1 2">
    <name type="scientific">Marilutibacter spongiae</name>
    <dbReference type="NCBI Taxonomy" id="2025720"/>
    <lineage>
        <taxon>Bacteria</taxon>
        <taxon>Pseudomonadati</taxon>
        <taxon>Pseudomonadota</taxon>
        <taxon>Gammaproteobacteria</taxon>
        <taxon>Lysobacterales</taxon>
        <taxon>Lysobacteraceae</taxon>
        <taxon>Marilutibacter</taxon>
    </lineage>
</organism>
<gene>
    <name evidence="1" type="ORF">H4F98_00425</name>
</gene>
<name>A0A7W3TIP3_9GAMM</name>
<dbReference type="EMBL" id="JACHTF010000001">
    <property type="protein sequence ID" value="MBB1059032.1"/>
    <property type="molecule type" value="Genomic_DNA"/>
</dbReference>
<comment type="caution">
    <text evidence="1">The sequence shown here is derived from an EMBL/GenBank/DDBJ whole genome shotgun (WGS) entry which is preliminary data.</text>
</comment>
<protein>
    <submittedName>
        <fullName evidence="1">Uncharacterized protein</fullName>
    </submittedName>
</protein>
<dbReference type="Proteomes" id="UP000523196">
    <property type="component" value="Unassembled WGS sequence"/>
</dbReference>